<name>A0A7Y0SJ63_VIBPH</name>
<evidence type="ECO:0000313" key="2">
    <source>
        <dbReference type="EMBL" id="NMU84495.1"/>
    </source>
</evidence>
<dbReference type="GO" id="GO:0005886">
    <property type="term" value="C:plasma membrane"/>
    <property type="evidence" value="ECO:0007669"/>
    <property type="project" value="TreeGrafter"/>
</dbReference>
<dbReference type="Pfam" id="PF00873">
    <property type="entry name" value="ACR_tran"/>
    <property type="match status" value="1"/>
</dbReference>
<protein>
    <recommendedName>
        <fullName evidence="4">Multidrug transporter AcrB</fullName>
    </recommendedName>
</protein>
<dbReference type="SUPFAM" id="SSF82866">
    <property type="entry name" value="Multidrug efflux transporter AcrB transmembrane domain"/>
    <property type="match status" value="1"/>
</dbReference>
<feature type="non-terminal residue" evidence="2">
    <location>
        <position position="78"/>
    </location>
</feature>
<accession>A0A7Y0SJ63</accession>
<keyword evidence="1" id="KW-0812">Transmembrane</keyword>
<proteinExistence type="predicted"/>
<comment type="caution">
    <text evidence="2">The sequence shown here is derived from an EMBL/GenBank/DDBJ whole genome shotgun (WGS) entry which is preliminary data.</text>
</comment>
<evidence type="ECO:0000256" key="1">
    <source>
        <dbReference type="SAM" id="Phobius"/>
    </source>
</evidence>
<dbReference type="GO" id="GO:0042910">
    <property type="term" value="F:xenobiotic transmembrane transporter activity"/>
    <property type="evidence" value="ECO:0007669"/>
    <property type="project" value="TreeGrafter"/>
</dbReference>
<evidence type="ECO:0008006" key="4">
    <source>
        <dbReference type="Google" id="ProtNLM"/>
    </source>
</evidence>
<dbReference type="PANTHER" id="PTHR32063">
    <property type="match status" value="1"/>
</dbReference>
<organism evidence="2 3">
    <name type="scientific">Vibrio parahaemolyticus</name>
    <dbReference type="NCBI Taxonomy" id="670"/>
    <lineage>
        <taxon>Bacteria</taxon>
        <taxon>Pseudomonadati</taxon>
        <taxon>Pseudomonadota</taxon>
        <taxon>Gammaproteobacteria</taxon>
        <taxon>Vibrionales</taxon>
        <taxon>Vibrionaceae</taxon>
        <taxon>Vibrio</taxon>
    </lineage>
</organism>
<dbReference type="AlphaFoldDB" id="A0A7Y0SJ63"/>
<keyword evidence="1" id="KW-1133">Transmembrane helix</keyword>
<evidence type="ECO:0000313" key="3">
    <source>
        <dbReference type="Proteomes" id="UP000518904"/>
    </source>
</evidence>
<keyword evidence="1" id="KW-0472">Membrane</keyword>
<dbReference type="PANTHER" id="PTHR32063:SF28">
    <property type="entry name" value="BLR2861 PROTEIN"/>
    <property type="match status" value="1"/>
</dbReference>
<dbReference type="EMBL" id="JABCLB010001802">
    <property type="protein sequence ID" value="NMU84495.1"/>
    <property type="molecule type" value="Genomic_DNA"/>
</dbReference>
<feature type="transmembrane region" description="Helical" evidence="1">
    <location>
        <begin position="33"/>
        <end position="58"/>
    </location>
</feature>
<reference evidence="2 3" key="1">
    <citation type="submission" date="2020-04" db="EMBL/GenBank/DDBJ databases">
        <title>Whole-genome sequencing of Vibrio spp. from China reveals different genetic environments of blaCTX-M-14 among diverse lineages.</title>
        <authorList>
            <person name="Zheng Z."/>
            <person name="Ye L."/>
            <person name="Chen S."/>
        </authorList>
    </citation>
    <scope>NUCLEOTIDE SEQUENCE [LARGE SCALE GENOMIC DNA]</scope>
    <source>
        <strain evidence="2 3">Vb0551</strain>
    </source>
</reference>
<dbReference type="Gene3D" id="1.20.1640.10">
    <property type="entry name" value="Multidrug efflux transporter AcrB transmembrane domain"/>
    <property type="match status" value="1"/>
</dbReference>
<dbReference type="Proteomes" id="UP000518904">
    <property type="component" value="Unassembled WGS sequence"/>
</dbReference>
<dbReference type="InterPro" id="IPR001036">
    <property type="entry name" value="Acrflvin-R"/>
</dbReference>
<feature type="non-terminal residue" evidence="2">
    <location>
        <position position="1"/>
    </location>
</feature>
<gene>
    <name evidence="2" type="ORF">HKB16_16620</name>
</gene>
<sequence length="78" mass="8474">KVRLRPILMTTAAMIAGLIPLMYATGAGAEQRFSIGIVIVAGLALGTLFTLFVLPVIYSYLAEKHKPLPVFVEDKDLE</sequence>
<feature type="transmembrane region" description="Helical" evidence="1">
    <location>
        <begin position="7"/>
        <end position="27"/>
    </location>
</feature>